<dbReference type="Proteomes" id="UP000029843">
    <property type="component" value="Unassembled WGS sequence"/>
</dbReference>
<keyword evidence="1" id="KW-0812">Transmembrane</keyword>
<dbReference type="PANTHER" id="PTHR36435:SF1">
    <property type="entry name" value="CAAX AMINO TERMINAL PROTEASE FAMILY PROTEIN"/>
    <property type="match status" value="1"/>
</dbReference>
<evidence type="ECO:0000313" key="3">
    <source>
        <dbReference type="EMBL" id="KGJ90012.1"/>
    </source>
</evidence>
<dbReference type="RefSeq" id="WP_052056653.1">
    <property type="nucleotide sequence ID" value="NZ_JQED01000037.1"/>
</dbReference>
<feature type="transmembrane region" description="Helical" evidence="1">
    <location>
        <begin position="140"/>
        <end position="156"/>
    </location>
</feature>
<dbReference type="PANTHER" id="PTHR36435">
    <property type="entry name" value="SLR1288 PROTEIN"/>
    <property type="match status" value="1"/>
</dbReference>
<feature type="transmembrane region" description="Helical" evidence="1">
    <location>
        <begin position="47"/>
        <end position="65"/>
    </location>
</feature>
<dbReference type="InterPro" id="IPR003675">
    <property type="entry name" value="Rce1/LyrA-like_dom"/>
</dbReference>
<evidence type="ECO:0000256" key="1">
    <source>
        <dbReference type="SAM" id="Phobius"/>
    </source>
</evidence>
<proteinExistence type="predicted"/>
<name>A0A099KJ68_COLPS</name>
<feature type="domain" description="CAAX prenyl protease 2/Lysostaphin resistance protein A-like" evidence="2">
    <location>
        <begin position="200"/>
        <end position="291"/>
    </location>
</feature>
<comment type="caution">
    <text evidence="3">The sequence shown here is derived from an EMBL/GenBank/DDBJ whole genome shotgun (WGS) entry which is preliminary data.</text>
</comment>
<accession>A0A099KJ68</accession>
<dbReference type="AlphaFoldDB" id="A0A099KJ68"/>
<feature type="transmembrane region" description="Helical" evidence="1">
    <location>
        <begin position="7"/>
        <end position="27"/>
    </location>
</feature>
<feature type="transmembrane region" description="Helical" evidence="1">
    <location>
        <begin position="280"/>
        <end position="301"/>
    </location>
</feature>
<organism evidence="3 4">
    <name type="scientific">Colwellia psychrerythraea</name>
    <name type="common">Vibrio psychroerythus</name>
    <dbReference type="NCBI Taxonomy" id="28229"/>
    <lineage>
        <taxon>Bacteria</taxon>
        <taxon>Pseudomonadati</taxon>
        <taxon>Pseudomonadota</taxon>
        <taxon>Gammaproteobacteria</taxon>
        <taxon>Alteromonadales</taxon>
        <taxon>Colwelliaceae</taxon>
        <taxon>Colwellia</taxon>
    </lineage>
</organism>
<keyword evidence="1" id="KW-1133">Transmembrane helix</keyword>
<keyword evidence="1" id="KW-0472">Membrane</keyword>
<dbReference type="EMBL" id="JQED01000037">
    <property type="protein sequence ID" value="KGJ90012.1"/>
    <property type="molecule type" value="Genomic_DNA"/>
</dbReference>
<dbReference type="PATRIC" id="fig|28229.4.peg.2719"/>
<dbReference type="OrthoDB" id="5322702at2"/>
<dbReference type="Pfam" id="PF02517">
    <property type="entry name" value="Rce1-like"/>
    <property type="match status" value="1"/>
</dbReference>
<feature type="transmembrane region" description="Helical" evidence="1">
    <location>
        <begin position="168"/>
        <end position="189"/>
    </location>
</feature>
<dbReference type="InterPro" id="IPR052710">
    <property type="entry name" value="CAAX_protease"/>
</dbReference>
<dbReference type="GO" id="GO:0004175">
    <property type="term" value="F:endopeptidase activity"/>
    <property type="evidence" value="ECO:0007669"/>
    <property type="project" value="UniProtKB-ARBA"/>
</dbReference>
<evidence type="ECO:0000313" key="4">
    <source>
        <dbReference type="Proteomes" id="UP000029843"/>
    </source>
</evidence>
<feature type="transmembrane region" description="Helical" evidence="1">
    <location>
        <begin position="85"/>
        <end position="110"/>
    </location>
</feature>
<feature type="transmembrane region" description="Helical" evidence="1">
    <location>
        <begin position="233"/>
        <end position="251"/>
    </location>
</feature>
<feature type="transmembrane region" description="Helical" evidence="1">
    <location>
        <begin position="201"/>
        <end position="221"/>
    </location>
</feature>
<evidence type="ECO:0000259" key="2">
    <source>
        <dbReference type="Pfam" id="PF02517"/>
    </source>
</evidence>
<reference evidence="3 4" key="1">
    <citation type="submission" date="2014-08" db="EMBL/GenBank/DDBJ databases">
        <title>Genomic and Phenotypic Diversity of Colwellia psychrerythraea strains from Disparate Marine Basins.</title>
        <authorList>
            <person name="Techtmann S.M."/>
            <person name="Stelling S.C."/>
            <person name="Utturkar S.M."/>
            <person name="Alshibli N."/>
            <person name="Harris A."/>
            <person name="Brown S.D."/>
            <person name="Hazen T.C."/>
        </authorList>
    </citation>
    <scope>NUCLEOTIDE SEQUENCE [LARGE SCALE GENOMIC DNA]</scope>
    <source>
        <strain evidence="3 4">ND2E</strain>
    </source>
</reference>
<sequence length="303" mass="34127">MLPTQDLFPSIIPWVFLAITLITAFVKPKLWPFGLVCTLVSGMLYNAIDWVGLGVITLLLAMSYYANKLSNIPSNNPSSNPSNKLWNRIIITVITGLVIMSCIALAAHLLPGFNNLQVLSNVEKSINSMSFTLYLNFDKPMILFVLLILYPALLISQKPLILFKAHNSFRLSALVVFIVILTFSLAILLSLIKYDPQLPRWWWLFALNNLLLTCIIEEVFFRGFIQQKITSRINPLAGLILTSLLFGIAHFSGGFNYMLVATLAGFLYGVVYLNTGKIWYAILLHFCFNMVHLALFTYPLLKA</sequence>
<protein>
    <submittedName>
        <fullName evidence="3">Abortive infection protein</fullName>
    </submittedName>
</protein>
<dbReference type="GO" id="GO:0080120">
    <property type="term" value="P:CAAX-box protein maturation"/>
    <property type="evidence" value="ECO:0007669"/>
    <property type="project" value="UniProtKB-ARBA"/>
</dbReference>
<gene>
    <name evidence="3" type="ORF">ND2E_3568</name>
</gene>